<dbReference type="InParanoid" id="A0A1V9XH98"/>
<accession>A0A1V9XH98</accession>
<keyword evidence="8" id="KW-1185">Reference proteome</keyword>
<gene>
    <name evidence="7" type="ORF">BIW11_01236</name>
</gene>
<evidence type="ECO:0000256" key="2">
    <source>
        <dbReference type="ARBA" id="ARBA00022737"/>
    </source>
</evidence>
<dbReference type="InterPro" id="IPR051561">
    <property type="entry name" value="FRAS1_ECM"/>
</dbReference>
<dbReference type="PANTHER" id="PTHR45739:SF12">
    <property type="entry name" value="CHONDROITIN SULFATE PROTEOGLYCAN 4-LIKE ISOFORM X2"/>
    <property type="match status" value="1"/>
</dbReference>
<feature type="compositionally biased region" description="Polar residues" evidence="5">
    <location>
        <begin position="94"/>
        <end position="105"/>
    </location>
</feature>
<dbReference type="InterPro" id="IPR039005">
    <property type="entry name" value="CSPG_rpt"/>
</dbReference>
<feature type="region of interest" description="Disordered" evidence="5">
    <location>
        <begin position="1"/>
        <end position="28"/>
    </location>
</feature>
<feature type="region of interest" description="Disordered" evidence="5">
    <location>
        <begin position="78"/>
        <end position="115"/>
    </location>
</feature>
<keyword evidence="3" id="KW-0325">Glycoprotein</keyword>
<feature type="region of interest" description="Disordered" evidence="5">
    <location>
        <begin position="1994"/>
        <end position="2016"/>
    </location>
</feature>
<dbReference type="GO" id="GO:0009653">
    <property type="term" value="P:anatomical structure morphogenesis"/>
    <property type="evidence" value="ECO:0007669"/>
    <property type="project" value="TreeGrafter"/>
</dbReference>
<feature type="repeat" description="CSPG" evidence="4">
    <location>
        <begin position="1116"/>
        <end position="1205"/>
    </location>
</feature>
<protein>
    <submittedName>
        <fullName evidence="7">Chondroitin sulfate proteoglycan 4-like</fullName>
    </submittedName>
</protein>
<keyword evidence="6" id="KW-0472">Membrane</keyword>
<dbReference type="EMBL" id="MNPL01011050">
    <property type="protein sequence ID" value="OQR72801.1"/>
    <property type="molecule type" value="Genomic_DNA"/>
</dbReference>
<feature type="repeat" description="CSPG" evidence="4">
    <location>
        <begin position="1885"/>
        <end position="1976"/>
    </location>
</feature>
<keyword evidence="1" id="KW-0732">Signal</keyword>
<organism evidence="7 8">
    <name type="scientific">Tropilaelaps mercedesae</name>
    <dbReference type="NCBI Taxonomy" id="418985"/>
    <lineage>
        <taxon>Eukaryota</taxon>
        <taxon>Metazoa</taxon>
        <taxon>Ecdysozoa</taxon>
        <taxon>Arthropoda</taxon>
        <taxon>Chelicerata</taxon>
        <taxon>Arachnida</taxon>
        <taxon>Acari</taxon>
        <taxon>Parasitiformes</taxon>
        <taxon>Mesostigmata</taxon>
        <taxon>Gamasina</taxon>
        <taxon>Dermanyssoidea</taxon>
        <taxon>Laelapidae</taxon>
        <taxon>Tropilaelaps</taxon>
    </lineage>
</organism>
<keyword evidence="6" id="KW-0812">Transmembrane</keyword>
<evidence type="ECO:0000256" key="4">
    <source>
        <dbReference type="PROSITE-ProRule" id="PRU01201"/>
    </source>
</evidence>
<comment type="caution">
    <text evidence="7">The sequence shown here is derived from an EMBL/GenBank/DDBJ whole genome shotgun (WGS) entry which is preliminary data.</text>
</comment>
<feature type="repeat" description="CSPG" evidence="4">
    <location>
        <begin position="1443"/>
        <end position="1540"/>
    </location>
</feature>
<feature type="repeat" description="CSPG" evidence="4">
    <location>
        <begin position="997"/>
        <end position="1091"/>
    </location>
</feature>
<evidence type="ECO:0000256" key="3">
    <source>
        <dbReference type="ARBA" id="ARBA00023180"/>
    </source>
</evidence>
<name>A0A1V9XH98_9ACAR</name>
<proteinExistence type="predicted"/>
<dbReference type="Proteomes" id="UP000192247">
    <property type="component" value="Unassembled WGS sequence"/>
</dbReference>
<evidence type="ECO:0000313" key="8">
    <source>
        <dbReference type="Proteomes" id="UP000192247"/>
    </source>
</evidence>
<keyword evidence="6" id="KW-1133">Transmembrane helix</keyword>
<feature type="transmembrane region" description="Helical" evidence="6">
    <location>
        <begin position="2038"/>
        <end position="2061"/>
    </location>
</feature>
<dbReference type="PROSITE" id="PS51854">
    <property type="entry name" value="CSPG"/>
    <property type="match status" value="5"/>
</dbReference>
<dbReference type="Pfam" id="PF16184">
    <property type="entry name" value="Cadherin_3"/>
    <property type="match status" value="11"/>
</dbReference>
<dbReference type="OrthoDB" id="430044at2759"/>
<dbReference type="STRING" id="418985.A0A1V9XH98"/>
<keyword evidence="2" id="KW-0677">Repeat</keyword>
<evidence type="ECO:0000256" key="5">
    <source>
        <dbReference type="SAM" id="MobiDB-lite"/>
    </source>
</evidence>
<dbReference type="FunCoup" id="A0A1V9XH98">
    <property type="interactions" value="10"/>
</dbReference>
<evidence type="ECO:0000256" key="1">
    <source>
        <dbReference type="ARBA" id="ARBA00022729"/>
    </source>
</evidence>
<evidence type="ECO:0000313" key="7">
    <source>
        <dbReference type="EMBL" id="OQR72801.1"/>
    </source>
</evidence>
<dbReference type="PANTHER" id="PTHR45739">
    <property type="entry name" value="MATRIX PROTEIN, PUTATIVE-RELATED"/>
    <property type="match status" value="1"/>
</dbReference>
<feature type="repeat" description="CSPG" evidence="4">
    <location>
        <begin position="1335"/>
        <end position="1426"/>
    </location>
</feature>
<evidence type="ECO:0000256" key="6">
    <source>
        <dbReference type="SAM" id="Phobius"/>
    </source>
</evidence>
<reference evidence="7 8" key="1">
    <citation type="journal article" date="2017" name="Gigascience">
        <title>Draft genome of the honey bee ectoparasitic mite, Tropilaelaps mercedesae, is shaped by the parasitic life history.</title>
        <authorList>
            <person name="Dong X."/>
            <person name="Armstrong S.D."/>
            <person name="Xia D."/>
            <person name="Makepeace B.L."/>
            <person name="Darby A.C."/>
            <person name="Kadowaki T."/>
        </authorList>
    </citation>
    <scope>NUCLEOTIDE SEQUENCE [LARGE SCALE GENOMIC DNA]</scope>
    <source>
        <strain evidence="7">Wuxi-XJTLU</strain>
    </source>
</reference>
<sequence length="2175" mass="238818">MRTSLKAATLQGGWLGGKAPSDAKRSRLGGATANAGAQFLLPPGDIVPAIATLLATHSEPCESCVGDVRDVFVKEPRIPLSIRQDSPPRHPNAASPTCTQQQHPQTGDGVTRRNSSVREVSVVEKRCQPLRTRPFLAVSNVTHECANYTRGGLQAIAEEDCSFDTHFYVGGVDAKNRQRAQAQGVKPYQYSLAGCVHYMRLNGRPLGLEDALVTKAVSKGCVWKYPCLKEPCVEGADCLQVGIDSFQCVCDTAKICTKKSFTANYKETYATSADDDSPSENVLAVTPVVVHDGGVEHLSPEHIHLWLLRTSKLSVETGQGPENRTQRLNWRSPPLMNYRAPVALPPSPGSVDEGTSSEATAVVVAVAHTVTFTDCSRDVSRYRVVYTHDGSEAANDSVVLEMSVAPSTLLLQRLPKALSEKMQFMLHIAILAQQNSPTHSYDAQVVLTLARHTKKQLTNDLLKIDDVQFVDEGAARFVVHIDEPENTGFVDNFKNPGVAVANFTFHDLKQNLIWFNHRGNGSSASFGLTYSSPSISREILVDIRAFPLDITVVNNTGARASHVTSTIMTNQMLAFVTNAPEQGLDIRFDIVTAPKYGTIQRLKNNSVWTNTTHFSQRQLTRHKVRYVPTPQAALDKPVEDALAFTVSCEKAKLSTLHSFTLSFTSDCVFAATNNTRVIHDTRQVVLTERDLRYLDGHADSRITYTLAATPKLGRLLLNGVVLSVGSNFTQRHLAQKNLVYRPSKSVIFFEDSFKFNVFSSNPATAGLTAQVFTLRSANSDSLIIANMRVPEGERLAFKLAKQASKQKFIIKISGPPSHGAVERSGEKGQFRPAAEFPTEAVAAGEVFYKHDDSESARDKIVYEVVKENSTEVLQTGEVNIDISLKNDNPPRRTQEQVFHIAYQAEKILSSMHLRYEDADTDTDPSKITISRKEIPNAMLVKNDDSRKEVQQFTQKDIDDEMILVRHTGGDYGRAVFWVSDGQFYATGILEIVASPPYLNITTNTGLLLEQGSSAPLLPSNLSVDTNLNVKPSEVVINVVQPPTLGKLRFAQSSEQVINKFTVRDIQEGIIEYVHTSPLKSAHNDRFDFTVVALGVTKDASFKITVYPSTFWTPMQLKAGGGNATLYLDASSTATVSRTYLNVIHETLEPEDVTFSLLRAPRFGQLLINGKPITTFTQADVNKGRVKYAHSGAPGVDGFVVDASNGFSQISGIGVRIGAVLREISLRTQNLTVEEGGQVTITVEYLSLPADAGTPDVISEYIVIEPPKRGTIVTKDKSVVNSFTPNQVKKGEIEYEHNGDERLIDFFTVIGRANALGKETAPATIHVRVQPVNDEVPQIVENTGLELWEGEWAVITNERLAVVDEDTTPEDVRFTLTQSPSNGFVALVTNMAQPILTFTQAEINRNVIVFSHTGPEAGGFKFQVDDGSNTVPGQTFVVKAKEIVVDLIRNERLRVEPGGQQSITSDHLQATSTMRPKNSTAQIIYSLSKEPHFGRVLLEKLDGTLEPIREFTQDQIDQTLVLYENTAATKNDSFVFTVSTNTGKLDQEHYTFVIDVSPKSIMDSPIVVQAKEGDLVGLRSDILSLGAVLPKANISVIRQPLHGWIGLDGPKGVEPTSAFTDDDMNHGRVCYNHDDSETFEDKFVVSVQKLEKVGEPLNISVLIEIEPVNDQPPVLKTEAPAIEIVEGQYTTLTREMLYTEDADNISSQIVYNLDYTDLVIFIKNDSNPVWTFTQQDVDEMRIAVSCNNTEANAVVEINFEVDDGVHSAHKGVLTVTVKPPTLAMAKNAEVILTQGSFYREITNFELDVQTDSRREDCWYDVIQPPENGHIHLFGNNTTVFRQEDVDTGSVQYVQVNNITATEDYFLVDVHCQSTTLKGVRVHVSVIALVNQERLLEVPLHSRGIIGKRHLDSSKVAAKHQSNPRFHITRKPRNGIVGKLGIGPVDQFTHEDVLNSQVYYQSRGGSAPSEDSFEFKLCSPGVQPGKGQLIIVVTRPSGAPDTDEPQPPTTPDVPVSVEVPVPSTTSVSLLELDRSQVHQVILLLSLVAVAIVVISVAFIFLLCKVVRLTTSSSCKSQGDGSNSSTYVSNSGFLDQDEVDRFIAQTAPPPPPQCRVTPIDGLETPVILDYTASLQGNLNTAMQLDCQSGSGHEAEESDSKECGASSPIPVLRKNQYWV</sequence>